<gene>
    <name evidence="1" type="ORF">SAMN05421647_101961</name>
</gene>
<dbReference type="RefSeq" id="WP_076461218.1">
    <property type="nucleotide sequence ID" value="NZ_FTMN01000001.1"/>
</dbReference>
<evidence type="ECO:0000313" key="1">
    <source>
        <dbReference type="EMBL" id="SIQ02352.1"/>
    </source>
</evidence>
<sequence length="150" mass="16567">MTAQLTLLTPAEYHQAESDRLAAMQGYECTFAMFSEVAAESCRLVTQGVDIHCEINVHGLYLVICAPVPDGPLCVRNYHVDASNAAHRVGRGHTLSSNRPFGSDVCVTDRFTIRFDAPLSEVEPVIETILRRFALMDRNIDACRVKEVAA</sequence>
<dbReference type="Proteomes" id="UP000186895">
    <property type="component" value="Unassembled WGS sequence"/>
</dbReference>
<protein>
    <submittedName>
        <fullName evidence="1">Uncharacterized protein</fullName>
    </submittedName>
</protein>
<dbReference type="STRING" id="49186.SAMN05421647_101961"/>
<dbReference type="EMBL" id="FTMN01000001">
    <property type="protein sequence ID" value="SIQ02352.1"/>
    <property type="molecule type" value="Genomic_DNA"/>
</dbReference>
<reference evidence="1 2" key="1">
    <citation type="submission" date="2017-01" db="EMBL/GenBank/DDBJ databases">
        <authorList>
            <person name="Mah S.A."/>
            <person name="Swanson W.J."/>
            <person name="Moy G.W."/>
            <person name="Vacquier V.D."/>
        </authorList>
    </citation>
    <scope>NUCLEOTIDE SEQUENCE [LARGE SCALE GENOMIC DNA]</scope>
    <source>
        <strain evidence="1 2">DSM 7027</strain>
    </source>
</reference>
<evidence type="ECO:0000313" key="2">
    <source>
        <dbReference type="Proteomes" id="UP000186895"/>
    </source>
</evidence>
<accession>A0A1N6PDU3</accession>
<keyword evidence="2" id="KW-1185">Reference proteome</keyword>
<organism evidence="1 2">
    <name type="scientific">Marinobacterium stanieri</name>
    <dbReference type="NCBI Taxonomy" id="49186"/>
    <lineage>
        <taxon>Bacteria</taxon>
        <taxon>Pseudomonadati</taxon>
        <taxon>Pseudomonadota</taxon>
        <taxon>Gammaproteobacteria</taxon>
        <taxon>Oceanospirillales</taxon>
        <taxon>Oceanospirillaceae</taxon>
        <taxon>Marinobacterium</taxon>
    </lineage>
</organism>
<name>A0A1N6PDU3_9GAMM</name>
<dbReference type="AlphaFoldDB" id="A0A1N6PDU3"/>
<proteinExistence type="predicted"/>